<proteinExistence type="predicted"/>
<name>A0A4W5KET0_9TELE</name>
<sequence>MHLHQVLTGAVNPGDCCYSVGSVNDIPFTVGFILNFTTIMTRTVGGNKSIGFVACSTFHIKKSRQKVGWMLKLAEKRLGLKDQLNYQWQKTGQFFLNAIYRGYWFNHVYVSCREPYSGSYRAPAAVGPSVSRHADRGGGWTHDR</sequence>
<evidence type="ECO:0000313" key="3">
    <source>
        <dbReference type="Proteomes" id="UP000314982"/>
    </source>
</evidence>
<reference evidence="2" key="3">
    <citation type="submission" date="2025-09" db="UniProtKB">
        <authorList>
            <consortium name="Ensembl"/>
        </authorList>
    </citation>
    <scope>IDENTIFICATION</scope>
</reference>
<protein>
    <submittedName>
        <fullName evidence="2">Uncharacterized protein</fullName>
    </submittedName>
</protein>
<reference evidence="2" key="2">
    <citation type="submission" date="2025-08" db="UniProtKB">
        <authorList>
            <consortium name="Ensembl"/>
        </authorList>
    </citation>
    <scope>IDENTIFICATION</scope>
</reference>
<dbReference type="AlphaFoldDB" id="A0A4W5KET0"/>
<reference evidence="3" key="1">
    <citation type="submission" date="2018-06" db="EMBL/GenBank/DDBJ databases">
        <title>Genome assembly of Danube salmon.</title>
        <authorList>
            <person name="Macqueen D.J."/>
            <person name="Gundappa M.K."/>
        </authorList>
    </citation>
    <scope>NUCLEOTIDE SEQUENCE [LARGE SCALE GENOMIC DNA]</scope>
</reference>
<feature type="compositionally biased region" description="Basic and acidic residues" evidence="1">
    <location>
        <begin position="132"/>
        <end position="144"/>
    </location>
</feature>
<dbReference type="Ensembl" id="ENSHHUT00000016099.1">
    <property type="protein sequence ID" value="ENSHHUP00000015548.1"/>
    <property type="gene ID" value="ENSHHUG00000009686.1"/>
</dbReference>
<dbReference type="Proteomes" id="UP000314982">
    <property type="component" value="Unassembled WGS sequence"/>
</dbReference>
<keyword evidence="3" id="KW-1185">Reference proteome</keyword>
<evidence type="ECO:0000256" key="1">
    <source>
        <dbReference type="SAM" id="MobiDB-lite"/>
    </source>
</evidence>
<organism evidence="2 3">
    <name type="scientific">Hucho hucho</name>
    <name type="common">huchen</name>
    <dbReference type="NCBI Taxonomy" id="62062"/>
    <lineage>
        <taxon>Eukaryota</taxon>
        <taxon>Metazoa</taxon>
        <taxon>Chordata</taxon>
        <taxon>Craniata</taxon>
        <taxon>Vertebrata</taxon>
        <taxon>Euteleostomi</taxon>
        <taxon>Actinopterygii</taxon>
        <taxon>Neopterygii</taxon>
        <taxon>Teleostei</taxon>
        <taxon>Protacanthopterygii</taxon>
        <taxon>Salmoniformes</taxon>
        <taxon>Salmonidae</taxon>
        <taxon>Salmoninae</taxon>
        <taxon>Hucho</taxon>
    </lineage>
</organism>
<evidence type="ECO:0000313" key="2">
    <source>
        <dbReference type="Ensembl" id="ENSHHUP00000015548.1"/>
    </source>
</evidence>
<feature type="region of interest" description="Disordered" evidence="1">
    <location>
        <begin position="123"/>
        <end position="144"/>
    </location>
</feature>
<dbReference type="STRING" id="62062.ENSHHUP00000015548"/>
<accession>A0A4W5KET0</accession>